<comment type="caution">
    <text evidence="1">The sequence shown here is derived from an EMBL/GenBank/DDBJ whole genome shotgun (WGS) entry which is preliminary data.</text>
</comment>
<accession>A0ABR2E5E1</accession>
<proteinExistence type="predicted"/>
<sequence>MFPSVKANPVNTHLIGAVRGRGVQLLRTTPPAGRGVKLDQKDLATCRARGLAGPEALRHLQDSMLGGEVLQVQLDPAPCRWRGPQQLHPSAPHTAPSS</sequence>
<gene>
    <name evidence="1" type="ORF">V6N12_041029</name>
</gene>
<reference evidence="1 2" key="1">
    <citation type="journal article" date="2024" name="G3 (Bethesda)">
        <title>Genome assembly of Hibiscus sabdariffa L. provides insights into metabolisms of medicinal natural products.</title>
        <authorList>
            <person name="Kim T."/>
        </authorList>
    </citation>
    <scope>NUCLEOTIDE SEQUENCE [LARGE SCALE GENOMIC DNA]</scope>
    <source>
        <strain evidence="1">TK-2024</strain>
        <tissue evidence="1">Old leaves</tissue>
    </source>
</reference>
<dbReference type="EMBL" id="JBBPBM010000020">
    <property type="protein sequence ID" value="KAK8552434.1"/>
    <property type="molecule type" value="Genomic_DNA"/>
</dbReference>
<keyword evidence="2" id="KW-1185">Reference proteome</keyword>
<dbReference type="Proteomes" id="UP001472677">
    <property type="component" value="Unassembled WGS sequence"/>
</dbReference>
<evidence type="ECO:0000313" key="2">
    <source>
        <dbReference type="Proteomes" id="UP001472677"/>
    </source>
</evidence>
<organism evidence="1 2">
    <name type="scientific">Hibiscus sabdariffa</name>
    <name type="common">roselle</name>
    <dbReference type="NCBI Taxonomy" id="183260"/>
    <lineage>
        <taxon>Eukaryota</taxon>
        <taxon>Viridiplantae</taxon>
        <taxon>Streptophyta</taxon>
        <taxon>Embryophyta</taxon>
        <taxon>Tracheophyta</taxon>
        <taxon>Spermatophyta</taxon>
        <taxon>Magnoliopsida</taxon>
        <taxon>eudicotyledons</taxon>
        <taxon>Gunneridae</taxon>
        <taxon>Pentapetalae</taxon>
        <taxon>rosids</taxon>
        <taxon>malvids</taxon>
        <taxon>Malvales</taxon>
        <taxon>Malvaceae</taxon>
        <taxon>Malvoideae</taxon>
        <taxon>Hibiscus</taxon>
    </lineage>
</organism>
<evidence type="ECO:0000313" key="1">
    <source>
        <dbReference type="EMBL" id="KAK8552434.1"/>
    </source>
</evidence>
<protein>
    <submittedName>
        <fullName evidence="1">Uncharacterized protein</fullName>
    </submittedName>
</protein>
<name>A0ABR2E5E1_9ROSI</name>